<dbReference type="AlphaFoldDB" id="A0A848D9X4"/>
<evidence type="ECO:0000313" key="3">
    <source>
        <dbReference type="Proteomes" id="UP000606580"/>
    </source>
</evidence>
<keyword evidence="2" id="KW-0238">DNA-binding</keyword>
<reference evidence="2" key="1">
    <citation type="journal article" date="2020" name="MBio">
        <title>'Candidatus Ethanoperedens,' a Thermophilic Genus of Archaea Mediating the Anaerobic Oxidation of Ethane.</title>
        <authorList>
            <person name="Hahn C.J."/>
            <person name="Laso-Perez R."/>
            <person name="Vulcano F."/>
            <person name="Vaziourakis K.M."/>
            <person name="Stokke R."/>
            <person name="Steen I.H."/>
            <person name="Teske A."/>
            <person name="Boetius A."/>
            <person name="Liebeke M."/>
            <person name="Amann R."/>
            <person name="Knittel K."/>
            <person name="Wegener G."/>
        </authorList>
    </citation>
    <scope>NUCLEOTIDE SEQUENCE</scope>
    <source>
        <strain evidence="2">GoM-Arc1-LC-WB58</strain>
    </source>
</reference>
<dbReference type="EMBL" id="WNEG01000034">
    <property type="protein sequence ID" value="NMG82932.1"/>
    <property type="molecule type" value="Genomic_DNA"/>
</dbReference>
<gene>
    <name evidence="2" type="ORF">GIS02_01845</name>
</gene>
<accession>A0A848D9X4</accession>
<feature type="domain" description="SpoVT-AbrB" evidence="1">
    <location>
        <begin position="3"/>
        <end position="48"/>
    </location>
</feature>
<dbReference type="Proteomes" id="UP000606580">
    <property type="component" value="Unassembled WGS sequence"/>
</dbReference>
<proteinExistence type="predicted"/>
<dbReference type="InterPro" id="IPR037914">
    <property type="entry name" value="SpoVT-AbrB_sf"/>
</dbReference>
<organism evidence="2 3">
    <name type="scientific">Candidatus Ethanoperedens thermophilum</name>
    <dbReference type="NCBI Taxonomy" id="2766897"/>
    <lineage>
        <taxon>Archaea</taxon>
        <taxon>Methanobacteriati</taxon>
        <taxon>Methanobacteriota</taxon>
        <taxon>Stenosarchaea group</taxon>
        <taxon>Methanomicrobia</taxon>
        <taxon>Methanosarcinales</taxon>
        <taxon>Methanosarcinales incertae sedis</taxon>
        <taxon>GOM Arc I cluster</taxon>
        <taxon>Candidatus Ethanoperedens</taxon>
    </lineage>
</organism>
<comment type="caution">
    <text evidence="2">The sequence shown here is derived from an EMBL/GenBank/DDBJ whole genome shotgun (WGS) entry which is preliminary data.</text>
</comment>
<evidence type="ECO:0000313" key="2">
    <source>
        <dbReference type="EMBL" id="NMG82932.1"/>
    </source>
</evidence>
<dbReference type="GO" id="GO:0003677">
    <property type="term" value="F:DNA binding"/>
    <property type="evidence" value="ECO:0007669"/>
    <property type="project" value="UniProtKB-KW"/>
</dbReference>
<dbReference type="NCBIfam" id="TIGR01439">
    <property type="entry name" value="lp_hng_hel_AbrB"/>
    <property type="match status" value="1"/>
</dbReference>
<dbReference type="Pfam" id="PF04014">
    <property type="entry name" value="MazE_antitoxin"/>
    <property type="match status" value="1"/>
</dbReference>
<dbReference type="InterPro" id="IPR007159">
    <property type="entry name" value="SpoVT-AbrB_dom"/>
</dbReference>
<dbReference type="PROSITE" id="PS51740">
    <property type="entry name" value="SPOVT_ABRB"/>
    <property type="match status" value="1"/>
</dbReference>
<dbReference type="Gene3D" id="2.10.260.10">
    <property type="match status" value="1"/>
</dbReference>
<dbReference type="SMART" id="SM00966">
    <property type="entry name" value="SpoVT_AbrB"/>
    <property type="match status" value="1"/>
</dbReference>
<protein>
    <submittedName>
        <fullName evidence="2">AbrB/MazE/SpoVT family DNA-binding domain-containing protein</fullName>
    </submittedName>
</protein>
<evidence type="ECO:0000259" key="1">
    <source>
        <dbReference type="PROSITE" id="PS51740"/>
    </source>
</evidence>
<sequence length="81" mass="9278">MRDKMMKVGPKGQVVIPRDFRNALKIYPGSRVLFKLAGSKLEIEKPPSDAVAIFRETAKGMGKLRFDSHEAYREELEERVN</sequence>
<name>A0A848D9X4_9EURY</name>
<dbReference type="SUPFAM" id="SSF89447">
    <property type="entry name" value="AbrB/MazE/MraZ-like"/>
    <property type="match status" value="1"/>
</dbReference>